<dbReference type="AlphaFoldDB" id="A0A8S2CPZ8"/>
<reference evidence="2" key="1">
    <citation type="submission" date="2021-02" db="EMBL/GenBank/DDBJ databases">
        <authorList>
            <person name="Nowell W R."/>
        </authorList>
    </citation>
    <scope>NUCLEOTIDE SEQUENCE</scope>
</reference>
<feature type="compositionally biased region" description="Polar residues" evidence="1">
    <location>
        <begin position="77"/>
        <end position="97"/>
    </location>
</feature>
<protein>
    <submittedName>
        <fullName evidence="2">Uncharacterized protein</fullName>
    </submittedName>
</protein>
<evidence type="ECO:0000256" key="1">
    <source>
        <dbReference type="SAM" id="MobiDB-lite"/>
    </source>
</evidence>
<dbReference type="Proteomes" id="UP000677228">
    <property type="component" value="Unassembled WGS sequence"/>
</dbReference>
<evidence type="ECO:0000313" key="2">
    <source>
        <dbReference type="EMBL" id="CAF0749591.1"/>
    </source>
</evidence>
<feature type="compositionally biased region" description="Polar residues" evidence="1">
    <location>
        <begin position="52"/>
        <end position="61"/>
    </location>
</feature>
<evidence type="ECO:0000313" key="3">
    <source>
        <dbReference type="EMBL" id="CAF3528038.1"/>
    </source>
</evidence>
<evidence type="ECO:0000313" key="4">
    <source>
        <dbReference type="Proteomes" id="UP000677228"/>
    </source>
</evidence>
<dbReference type="EMBL" id="CAJOBA010000386">
    <property type="protein sequence ID" value="CAF3528038.1"/>
    <property type="molecule type" value="Genomic_DNA"/>
</dbReference>
<comment type="caution">
    <text evidence="2">The sequence shown here is derived from an EMBL/GenBank/DDBJ whole genome shotgun (WGS) entry which is preliminary data.</text>
</comment>
<organism evidence="2 4">
    <name type="scientific">Didymodactylos carnosus</name>
    <dbReference type="NCBI Taxonomy" id="1234261"/>
    <lineage>
        <taxon>Eukaryota</taxon>
        <taxon>Metazoa</taxon>
        <taxon>Spiralia</taxon>
        <taxon>Gnathifera</taxon>
        <taxon>Rotifera</taxon>
        <taxon>Eurotatoria</taxon>
        <taxon>Bdelloidea</taxon>
        <taxon>Philodinida</taxon>
        <taxon>Philodinidae</taxon>
        <taxon>Didymodactylos</taxon>
    </lineage>
</organism>
<name>A0A8S2CPZ8_9BILA</name>
<feature type="compositionally biased region" description="Low complexity" evidence="1">
    <location>
        <begin position="1"/>
        <end position="45"/>
    </location>
</feature>
<dbReference type="Proteomes" id="UP000682733">
    <property type="component" value="Unassembled WGS sequence"/>
</dbReference>
<gene>
    <name evidence="2" type="ORF">OVA965_LOCUS1929</name>
    <name evidence="3" type="ORF">TMI583_LOCUS1929</name>
</gene>
<feature type="region of interest" description="Disordered" evidence="1">
    <location>
        <begin position="1"/>
        <end position="97"/>
    </location>
</feature>
<proteinExistence type="predicted"/>
<accession>A0A8S2CPZ8</accession>
<sequence>MTRAHPLSQTNNQQNSLNPSVSQPSTSQRPSQPSSVLPSQQQQPSHLAPTTVHRSTINRGTTLRRVASRGSGGLGTQQGQNTSLNDPAASHHQQQTRTTITALMRNAIERFNDFQEMGINIYNRINALLDELN</sequence>
<dbReference type="EMBL" id="CAJNOK010000386">
    <property type="protein sequence ID" value="CAF0749591.1"/>
    <property type="molecule type" value="Genomic_DNA"/>
</dbReference>